<dbReference type="Proteomes" id="UP000654075">
    <property type="component" value="Unassembled WGS sequence"/>
</dbReference>
<dbReference type="EMBL" id="CAJNNV010005152">
    <property type="protein sequence ID" value="CAE8591726.1"/>
    <property type="molecule type" value="Genomic_DNA"/>
</dbReference>
<dbReference type="GO" id="GO:0016491">
    <property type="term" value="F:oxidoreductase activity"/>
    <property type="evidence" value="ECO:0007669"/>
    <property type="project" value="UniProtKB-KW"/>
</dbReference>
<evidence type="ECO:0000313" key="5">
    <source>
        <dbReference type="EMBL" id="CAE8591726.1"/>
    </source>
</evidence>
<evidence type="ECO:0000259" key="4">
    <source>
        <dbReference type="Pfam" id="PF01266"/>
    </source>
</evidence>
<comment type="function">
    <text evidence="3">Required for the assembly of the mitochondrial membrane respiratory chain NADH dehydrogenase (Complex I). Involved in mid-late stages of complex I assembly.</text>
</comment>
<dbReference type="Gene3D" id="3.30.9.10">
    <property type="entry name" value="D-Amino Acid Oxidase, subunit A, domain 2"/>
    <property type="match status" value="1"/>
</dbReference>
<dbReference type="Pfam" id="PF01266">
    <property type="entry name" value="DAO"/>
    <property type="match status" value="1"/>
</dbReference>
<proteinExistence type="predicted"/>
<evidence type="ECO:0000256" key="1">
    <source>
        <dbReference type="ARBA" id="ARBA00023002"/>
    </source>
</evidence>
<keyword evidence="6" id="KW-1185">Reference proteome</keyword>
<accession>A0A813DUU0</accession>
<dbReference type="Gene3D" id="3.50.50.60">
    <property type="entry name" value="FAD/NAD(P)-binding domain"/>
    <property type="match status" value="1"/>
</dbReference>
<dbReference type="GO" id="GO:0032981">
    <property type="term" value="P:mitochondrial respiratory chain complex I assembly"/>
    <property type="evidence" value="ECO:0007669"/>
    <property type="project" value="TreeGrafter"/>
</dbReference>
<feature type="non-terminal residue" evidence="5">
    <location>
        <position position="1"/>
    </location>
</feature>
<dbReference type="AlphaFoldDB" id="A0A813DUU0"/>
<feature type="domain" description="FAD dependent oxidoreductase" evidence="4">
    <location>
        <begin position="44"/>
        <end position="212"/>
    </location>
</feature>
<gene>
    <name evidence="5" type="ORF">PGLA1383_LOCUS10392</name>
</gene>
<evidence type="ECO:0000256" key="3">
    <source>
        <dbReference type="ARBA" id="ARBA00046185"/>
    </source>
</evidence>
<dbReference type="OrthoDB" id="424974at2759"/>
<name>A0A813DUU0_POLGL</name>
<dbReference type="GO" id="GO:0005739">
    <property type="term" value="C:mitochondrion"/>
    <property type="evidence" value="ECO:0007669"/>
    <property type="project" value="GOC"/>
</dbReference>
<organism evidence="5 6">
    <name type="scientific">Polarella glacialis</name>
    <name type="common">Dinoflagellate</name>
    <dbReference type="NCBI Taxonomy" id="89957"/>
    <lineage>
        <taxon>Eukaryota</taxon>
        <taxon>Sar</taxon>
        <taxon>Alveolata</taxon>
        <taxon>Dinophyceae</taxon>
        <taxon>Suessiales</taxon>
        <taxon>Suessiaceae</taxon>
        <taxon>Polarella</taxon>
    </lineage>
</organism>
<reference evidence="5" key="1">
    <citation type="submission" date="2021-02" db="EMBL/GenBank/DDBJ databases">
        <authorList>
            <person name="Dougan E. K."/>
            <person name="Rhodes N."/>
            <person name="Thang M."/>
            <person name="Chan C."/>
        </authorList>
    </citation>
    <scope>NUCLEOTIDE SEQUENCE</scope>
</reference>
<dbReference type="PANTHER" id="PTHR13847">
    <property type="entry name" value="SARCOSINE DEHYDROGENASE-RELATED"/>
    <property type="match status" value="1"/>
</dbReference>
<evidence type="ECO:0000256" key="2">
    <source>
        <dbReference type="ARBA" id="ARBA00039785"/>
    </source>
</evidence>
<dbReference type="InterPro" id="IPR036188">
    <property type="entry name" value="FAD/NAD-bd_sf"/>
</dbReference>
<dbReference type="OMA" id="ARSNSCI"/>
<dbReference type="PANTHER" id="PTHR13847:SF287">
    <property type="entry name" value="FAD-DEPENDENT OXIDOREDUCTASE DOMAIN-CONTAINING PROTEIN 1"/>
    <property type="match status" value="1"/>
</dbReference>
<dbReference type="InterPro" id="IPR006076">
    <property type="entry name" value="FAD-dep_OxRdtase"/>
</dbReference>
<dbReference type="SUPFAM" id="SSF51905">
    <property type="entry name" value="FAD/NAD(P)-binding domain"/>
    <property type="match status" value="1"/>
</dbReference>
<keyword evidence="1" id="KW-0560">Oxidoreductase</keyword>
<evidence type="ECO:0000313" key="6">
    <source>
        <dbReference type="Proteomes" id="UP000654075"/>
    </source>
</evidence>
<comment type="caution">
    <text evidence="5">The sequence shown here is derived from an EMBL/GenBank/DDBJ whole genome shotgun (WGS) entry which is preliminary data.</text>
</comment>
<sequence>MAQLLGLPMAARRSLGCRGLAGSPRSAGPISGGLPSTPGSSSYDVCVVGGGVIGSAVGYFLSERLGRSSRVAVVERDPTYQYASFARSNSCIRQQYTTPASVLMMQFAVDFLRRAPEVLACDANPSPDISFKERGYLFLGQEEHRETMQLLNRVQRGLGADVDLLDSQEVAKRFPWLNTEDLALGSFGNTSEGWFNPDGFATALRKKAQSQG</sequence>
<protein>
    <recommendedName>
        <fullName evidence="2">FAD-dependent oxidoreductase domain-containing protein 1</fullName>
    </recommendedName>
</protein>